<keyword evidence="4" id="KW-1185">Reference proteome</keyword>
<protein>
    <submittedName>
        <fullName evidence="3">Uncharacterized protein</fullName>
    </submittedName>
</protein>
<dbReference type="EMBL" id="BRXW01000087">
    <property type="protein sequence ID" value="GMI05460.1"/>
    <property type="molecule type" value="Genomic_DNA"/>
</dbReference>
<evidence type="ECO:0000256" key="2">
    <source>
        <dbReference type="SAM" id="MobiDB-lite"/>
    </source>
</evidence>
<dbReference type="Proteomes" id="UP001165122">
    <property type="component" value="Unassembled WGS sequence"/>
</dbReference>
<comment type="caution">
    <text evidence="3">The sequence shown here is derived from an EMBL/GenBank/DDBJ whole genome shotgun (WGS) entry which is preliminary data.</text>
</comment>
<feature type="region of interest" description="Disordered" evidence="2">
    <location>
        <begin position="289"/>
        <end position="308"/>
    </location>
</feature>
<dbReference type="AlphaFoldDB" id="A0A9W7CGV0"/>
<evidence type="ECO:0000313" key="4">
    <source>
        <dbReference type="Proteomes" id="UP001165122"/>
    </source>
</evidence>
<evidence type="ECO:0000313" key="3">
    <source>
        <dbReference type="EMBL" id="GMI05460.1"/>
    </source>
</evidence>
<feature type="compositionally biased region" description="Basic residues" evidence="2">
    <location>
        <begin position="298"/>
        <end position="308"/>
    </location>
</feature>
<dbReference type="OrthoDB" id="10469205at2759"/>
<proteinExistence type="predicted"/>
<evidence type="ECO:0000256" key="1">
    <source>
        <dbReference type="SAM" id="Coils"/>
    </source>
</evidence>
<feature type="coiled-coil region" evidence="1">
    <location>
        <begin position="121"/>
        <end position="148"/>
    </location>
</feature>
<sequence>MQTLLTRKSCAEVIRDLRKMNKWFDREFDDARIEEVIKYFSIRKIYAPFQDVCWKDNNGNTFLHLIFNVLCRVFEDEEEDNDDDGESEYGEGSQSPRMFKSQIKFPKRDNEEIFLETLTFSADKEQDLKELKSEIHAACKNMVKTSRKSLQTYHRWEDSNLPPQDYDITKITNKKNRLALHEAVKRCTDLDTLKVMMDAASQEDLREKHFDRRQTREALRNPNRVGETIESLGRVSVKDYVRKNPTTPESRKVRDFMMAVLNIEDRINNSLEYLCVMNKSKEIKNYKIRPSKPQTPKNKTKKGWNPSRKRLVSWSSKNDLGENRAYDQGRFPLSYYCEFGSDLETLKYLIASYKHAHSDDAKVDSDSSGPCNAINSEDGNTLIHYICKNPTADPMMIREVMLLAGSNLIYNLFIKNKDDKDPAALADPKMYDLPLTCKNLIEKFTLTEDLKECITPRLLEDRISQQVKTDIEENDVLGTNQTYEDEDIKKKIGPDAKKRAQKARKRSTMLQQQMFEHCTKNKNFKAKGLEFQVLQKHAKEERDRLQRYVKILMDRYMKSDWYKTVSDIPLHKKGHEENPEQKRNPNLSKDLDSEVHWSLAKATWHEERFRKILTMLAEEFNERGQTCHAIVEKFGLDKEKWRDFDLHQDTNFELNERTRDVVVKVKFGPPKGFARAKVKAEEGLKETKTFSLKDLNRVTFEFEDPGIMGLFYDCLENLQTGFNLTDGEGIIVKRVKNKYRRKEDHDEMRVRDDADALYKEPPCLNITMLMEKEEWLVEVQMLFKRILELKKEMHHYYELDRAKDAFDILSRCFKGPLVKSSEDGLGDDELLNDGQYLWEGGDSIMLY</sequence>
<gene>
    <name evidence="3" type="ORF">TrLO_g3086</name>
</gene>
<accession>A0A9W7CGV0</accession>
<name>A0A9W7CGV0_9STRA</name>
<organism evidence="3 4">
    <name type="scientific">Triparma laevis f. longispina</name>
    <dbReference type="NCBI Taxonomy" id="1714387"/>
    <lineage>
        <taxon>Eukaryota</taxon>
        <taxon>Sar</taxon>
        <taxon>Stramenopiles</taxon>
        <taxon>Ochrophyta</taxon>
        <taxon>Bolidophyceae</taxon>
        <taxon>Parmales</taxon>
        <taxon>Triparmaceae</taxon>
        <taxon>Triparma</taxon>
    </lineage>
</organism>
<reference evidence="4" key="1">
    <citation type="journal article" date="2023" name="Commun. Biol.">
        <title>Genome analysis of Parmales, the sister group of diatoms, reveals the evolutionary specialization of diatoms from phago-mixotrophs to photoautotrophs.</title>
        <authorList>
            <person name="Ban H."/>
            <person name="Sato S."/>
            <person name="Yoshikawa S."/>
            <person name="Yamada K."/>
            <person name="Nakamura Y."/>
            <person name="Ichinomiya M."/>
            <person name="Sato N."/>
            <person name="Blanc-Mathieu R."/>
            <person name="Endo H."/>
            <person name="Kuwata A."/>
            <person name="Ogata H."/>
        </authorList>
    </citation>
    <scope>NUCLEOTIDE SEQUENCE [LARGE SCALE GENOMIC DNA]</scope>
    <source>
        <strain evidence="4">NIES 3700</strain>
    </source>
</reference>
<keyword evidence="1" id="KW-0175">Coiled coil</keyword>